<evidence type="ECO:0000313" key="2">
    <source>
        <dbReference type="Proteomes" id="UP000267418"/>
    </source>
</evidence>
<dbReference type="Proteomes" id="UP000267418">
    <property type="component" value="Unassembled WGS sequence"/>
</dbReference>
<dbReference type="RefSeq" id="WP_126471607.1">
    <property type="nucleotide sequence ID" value="NZ_RXOE01000004.1"/>
</dbReference>
<dbReference type="AlphaFoldDB" id="A0A431TJB3"/>
<comment type="caution">
    <text evidence="1">The sequence shown here is derived from an EMBL/GenBank/DDBJ whole genome shotgun (WGS) entry which is preliminary data.</text>
</comment>
<evidence type="ECO:0000313" key="1">
    <source>
        <dbReference type="EMBL" id="RTQ33214.1"/>
    </source>
</evidence>
<reference evidence="1 2" key="1">
    <citation type="submission" date="2018-12" db="EMBL/GenBank/DDBJ databases">
        <title>The genome of Variovorax gossypii DSM 100435.</title>
        <authorList>
            <person name="Gao J."/>
            <person name="Sun J."/>
        </authorList>
    </citation>
    <scope>NUCLEOTIDE SEQUENCE [LARGE SCALE GENOMIC DNA]</scope>
    <source>
        <strain evidence="1 2">DSM 100435</strain>
    </source>
</reference>
<gene>
    <name evidence="1" type="ORF">EJP69_16915</name>
</gene>
<name>A0A431TJB3_9BURK</name>
<accession>A0A431TJB3</accession>
<organism evidence="1 2">
    <name type="scientific">Variovorax gossypii</name>
    <dbReference type="NCBI Taxonomy" id="1679495"/>
    <lineage>
        <taxon>Bacteria</taxon>
        <taxon>Pseudomonadati</taxon>
        <taxon>Pseudomonadota</taxon>
        <taxon>Betaproteobacteria</taxon>
        <taxon>Burkholderiales</taxon>
        <taxon>Comamonadaceae</taxon>
        <taxon>Variovorax</taxon>
    </lineage>
</organism>
<keyword evidence="2" id="KW-1185">Reference proteome</keyword>
<proteinExistence type="predicted"/>
<sequence length="115" mass="12600">MKQRDSLQVVILARVVVVENLPPRPQMLSEQKVEFEVLRSWRGGNQSTIVTTIGVGEPSGISCSGIGNFHVKLRQTWLLVGGYDNTGFRPSALKSKLLPDGVLPAETLKLLESSK</sequence>
<dbReference type="EMBL" id="RXOE01000004">
    <property type="protein sequence ID" value="RTQ33214.1"/>
    <property type="molecule type" value="Genomic_DNA"/>
</dbReference>
<protein>
    <submittedName>
        <fullName evidence="1">Uncharacterized protein</fullName>
    </submittedName>
</protein>